<organism evidence="2 3">
    <name type="scientific">Bradymonas sediminis</name>
    <dbReference type="NCBI Taxonomy" id="1548548"/>
    <lineage>
        <taxon>Bacteria</taxon>
        <taxon>Deltaproteobacteria</taxon>
        <taxon>Bradymonadales</taxon>
        <taxon>Bradymonadaceae</taxon>
        <taxon>Bradymonas</taxon>
    </lineage>
</organism>
<feature type="region of interest" description="Disordered" evidence="1">
    <location>
        <begin position="159"/>
        <end position="178"/>
    </location>
</feature>
<dbReference type="RefSeq" id="WP_111331966.1">
    <property type="nucleotide sequence ID" value="NZ_CP030032.1"/>
</dbReference>
<dbReference type="KEGG" id="bsed:DN745_02790"/>
<dbReference type="OrthoDB" id="5381599at2"/>
<dbReference type="AlphaFoldDB" id="A0A2Z4FHV0"/>
<evidence type="ECO:0000313" key="2">
    <source>
        <dbReference type="EMBL" id="AWV88324.1"/>
    </source>
</evidence>
<accession>A0A2Z4FHV0</accession>
<reference evidence="2 3" key="1">
    <citation type="submission" date="2018-06" db="EMBL/GenBank/DDBJ databases">
        <title>Lujinxingia sediminis gen. nov. sp. nov., a new facultative anaerobic member of the class Deltaproteobacteria, and proposal of Lujinxingaceae fam. nov.</title>
        <authorList>
            <person name="Guo L.-Y."/>
            <person name="Li C.-M."/>
            <person name="Wang S."/>
            <person name="Du Z.-J."/>
        </authorList>
    </citation>
    <scope>NUCLEOTIDE SEQUENCE [LARGE SCALE GENOMIC DNA]</scope>
    <source>
        <strain evidence="2 3">FA350</strain>
    </source>
</reference>
<keyword evidence="3" id="KW-1185">Reference proteome</keyword>
<gene>
    <name evidence="2" type="ORF">DN745_02790</name>
</gene>
<evidence type="ECO:0000313" key="3">
    <source>
        <dbReference type="Proteomes" id="UP000249799"/>
    </source>
</evidence>
<protein>
    <submittedName>
        <fullName evidence="2">Uncharacterized protein</fullName>
    </submittedName>
</protein>
<dbReference type="EMBL" id="CP030032">
    <property type="protein sequence ID" value="AWV88324.1"/>
    <property type="molecule type" value="Genomic_DNA"/>
</dbReference>
<dbReference type="Proteomes" id="UP000249799">
    <property type="component" value="Chromosome"/>
</dbReference>
<evidence type="ECO:0000256" key="1">
    <source>
        <dbReference type="SAM" id="MobiDB-lite"/>
    </source>
</evidence>
<name>A0A2Z4FHV0_9DELT</name>
<proteinExistence type="predicted"/>
<sequence>MLIGFNNDVEYRGKTFHIQTEDHGLGGSTIETQLFYSGAILDTVMSSYADAIEGLGEEEAEERIRAQMKASHRSLFKKLRAGEYDEMVGLEPLSTAEAPDIEAEAEDFTPSQERVPAEAQKLEEGGAEAIEEFEKKHSDPKKSLNHMSLNKLKSQLSALKNPGDSANLRPASTPEDTQEDDVALATQIMDASGIGIEFSSDLAEIIAEKDGGAPQPARAAAAPALVDFPATGAKAWDGCRPSDDDLSLVDLVEDFLAS</sequence>